<proteinExistence type="predicted"/>
<organism evidence="1">
    <name type="scientific">marine metagenome</name>
    <dbReference type="NCBI Taxonomy" id="408172"/>
    <lineage>
        <taxon>unclassified sequences</taxon>
        <taxon>metagenomes</taxon>
        <taxon>ecological metagenomes</taxon>
    </lineage>
</organism>
<evidence type="ECO:0008006" key="2">
    <source>
        <dbReference type="Google" id="ProtNLM"/>
    </source>
</evidence>
<reference evidence="1" key="1">
    <citation type="submission" date="2018-05" db="EMBL/GenBank/DDBJ databases">
        <authorList>
            <person name="Lanie J.A."/>
            <person name="Ng W.-L."/>
            <person name="Kazmierczak K.M."/>
            <person name="Andrzejewski T.M."/>
            <person name="Davidsen T.M."/>
            <person name="Wayne K.J."/>
            <person name="Tettelin H."/>
            <person name="Glass J.I."/>
            <person name="Rusch D."/>
            <person name="Podicherti R."/>
            <person name="Tsui H.-C.T."/>
            <person name="Winkler M.E."/>
        </authorList>
    </citation>
    <scope>NUCLEOTIDE SEQUENCE</scope>
</reference>
<accession>A0A382TXQ2</accession>
<name>A0A382TXQ2_9ZZZZ</name>
<dbReference type="EMBL" id="UINC01139709">
    <property type="protein sequence ID" value="SVD26427.1"/>
    <property type="molecule type" value="Genomic_DNA"/>
</dbReference>
<dbReference type="Gene3D" id="2.60.40.4070">
    <property type="match status" value="1"/>
</dbReference>
<evidence type="ECO:0000313" key="1">
    <source>
        <dbReference type="EMBL" id="SVD26427.1"/>
    </source>
</evidence>
<protein>
    <recommendedName>
        <fullName evidence="2">FlgD Ig-like domain-containing protein</fullName>
    </recommendedName>
</protein>
<sequence>QESPGEHRLHFTRLPNNCTLSIYTVSGEFVDSFNYNSSFRGDLFWDLKNGSGELIAPGLYIYVVESSGEKHMGKFAVIR</sequence>
<gene>
    <name evidence="1" type="ORF">METZ01_LOCUS379281</name>
</gene>
<dbReference type="AlphaFoldDB" id="A0A382TXQ2"/>
<feature type="non-terminal residue" evidence="1">
    <location>
        <position position="1"/>
    </location>
</feature>